<feature type="domain" description="Pectinesterase inhibitor" evidence="2">
    <location>
        <begin position="47"/>
        <end position="147"/>
    </location>
</feature>
<dbReference type="SUPFAM" id="SSF101148">
    <property type="entry name" value="Plant invertase/pectin methylesterase inhibitor"/>
    <property type="match status" value="1"/>
</dbReference>
<dbReference type="Gene3D" id="1.20.140.40">
    <property type="entry name" value="Invertase/pectin methylesterase inhibitor family protein"/>
    <property type="match status" value="1"/>
</dbReference>
<keyword evidence="4" id="KW-1185">Reference proteome</keyword>
<dbReference type="AlphaFoldDB" id="A0AAV1D440"/>
<dbReference type="Proteomes" id="UP001161247">
    <property type="component" value="Chromosome 4"/>
</dbReference>
<sequence length="202" mass="22447">MANNSALSLLLLTLVALFILKSPATTALAAKDAPLRGRREKQEPYKVVNEFCNHQKMQRVTISQDFCKRVLKSDLRSASAKDNVALLLISVDLVIGKLNKTREYYLSTVRRKSISPPAALKPALEDCANAYERGIGQLELVPVDVKDDPTFGSYDALLANDALKKCGESLKMHRISDYPILIRHRSSARFVQLCVDISMNVS</sequence>
<protein>
    <submittedName>
        <fullName evidence="3">OLC1v1000565C1</fullName>
    </submittedName>
</protein>
<evidence type="ECO:0000259" key="2">
    <source>
        <dbReference type="Pfam" id="PF04043"/>
    </source>
</evidence>
<dbReference type="GO" id="GO:0004857">
    <property type="term" value="F:enzyme inhibitor activity"/>
    <property type="evidence" value="ECO:0007669"/>
    <property type="project" value="InterPro"/>
</dbReference>
<gene>
    <name evidence="3" type="ORF">OLC1_LOCUS11681</name>
</gene>
<dbReference type="InterPro" id="IPR006501">
    <property type="entry name" value="Pectinesterase_inhib_dom"/>
</dbReference>
<organism evidence="3 4">
    <name type="scientific">Oldenlandia corymbosa var. corymbosa</name>
    <dbReference type="NCBI Taxonomy" id="529605"/>
    <lineage>
        <taxon>Eukaryota</taxon>
        <taxon>Viridiplantae</taxon>
        <taxon>Streptophyta</taxon>
        <taxon>Embryophyta</taxon>
        <taxon>Tracheophyta</taxon>
        <taxon>Spermatophyta</taxon>
        <taxon>Magnoliopsida</taxon>
        <taxon>eudicotyledons</taxon>
        <taxon>Gunneridae</taxon>
        <taxon>Pentapetalae</taxon>
        <taxon>asterids</taxon>
        <taxon>lamiids</taxon>
        <taxon>Gentianales</taxon>
        <taxon>Rubiaceae</taxon>
        <taxon>Rubioideae</taxon>
        <taxon>Spermacoceae</taxon>
        <taxon>Hedyotis-Oldenlandia complex</taxon>
        <taxon>Oldenlandia</taxon>
    </lineage>
</organism>
<dbReference type="PANTHER" id="PTHR31890">
    <property type="entry name" value="PLANT INVERTASE/PECTIN METHYLESTERASE INHIBITOR SUPERFAMILY PROTEIN"/>
    <property type="match status" value="1"/>
</dbReference>
<name>A0AAV1D440_OLDCO</name>
<dbReference type="Pfam" id="PF04043">
    <property type="entry name" value="PMEI"/>
    <property type="match status" value="1"/>
</dbReference>
<evidence type="ECO:0000256" key="1">
    <source>
        <dbReference type="SAM" id="SignalP"/>
    </source>
</evidence>
<dbReference type="NCBIfam" id="TIGR01614">
    <property type="entry name" value="PME_inhib"/>
    <property type="match status" value="1"/>
</dbReference>
<feature type="chain" id="PRO_5043370638" evidence="1">
    <location>
        <begin position="30"/>
        <end position="202"/>
    </location>
</feature>
<proteinExistence type="predicted"/>
<accession>A0AAV1D440</accession>
<evidence type="ECO:0000313" key="3">
    <source>
        <dbReference type="EMBL" id="CAI9102318.1"/>
    </source>
</evidence>
<dbReference type="EMBL" id="OX459121">
    <property type="protein sequence ID" value="CAI9102318.1"/>
    <property type="molecule type" value="Genomic_DNA"/>
</dbReference>
<feature type="signal peptide" evidence="1">
    <location>
        <begin position="1"/>
        <end position="29"/>
    </location>
</feature>
<keyword evidence="1" id="KW-0732">Signal</keyword>
<dbReference type="InterPro" id="IPR035513">
    <property type="entry name" value="Invertase/methylesterase_inhib"/>
</dbReference>
<evidence type="ECO:0000313" key="4">
    <source>
        <dbReference type="Proteomes" id="UP001161247"/>
    </source>
</evidence>
<dbReference type="PANTHER" id="PTHR31890:SF9">
    <property type="entry name" value="PLANT INVERTASE_PECTIN METHYLESTERASE INHIBITOR SUPERFAMILY PROTEIN"/>
    <property type="match status" value="1"/>
</dbReference>
<reference evidence="3" key="1">
    <citation type="submission" date="2023-03" db="EMBL/GenBank/DDBJ databases">
        <authorList>
            <person name="Julca I."/>
        </authorList>
    </citation>
    <scope>NUCLEOTIDE SEQUENCE</scope>
</reference>